<dbReference type="GO" id="GO:0016020">
    <property type="term" value="C:membrane"/>
    <property type="evidence" value="ECO:0007669"/>
    <property type="project" value="TreeGrafter"/>
</dbReference>
<proteinExistence type="inferred from homology"/>
<keyword evidence="5 9" id="KW-0326">Glycosidase</keyword>
<dbReference type="Gene3D" id="3.20.20.80">
    <property type="entry name" value="Glycosidases"/>
    <property type="match status" value="1"/>
</dbReference>
<evidence type="ECO:0000256" key="5">
    <source>
        <dbReference type="ARBA" id="ARBA00023295"/>
    </source>
</evidence>
<keyword evidence="4 9" id="KW-0378">Hydrolase</keyword>
<dbReference type="PANTHER" id="PTHR22600:SF57">
    <property type="entry name" value="BETA-N-ACETYLHEXOSAMINIDASE"/>
    <property type="match status" value="1"/>
</dbReference>
<dbReference type="Gene3D" id="3.30.379.10">
    <property type="entry name" value="Chitobiase/beta-hexosaminidase domain 2-like"/>
    <property type="match status" value="1"/>
</dbReference>
<comment type="catalytic activity">
    <reaction evidence="1">
        <text>Hydrolysis of terminal non-reducing N-acetyl-D-hexosamine residues in N-acetyl-beta-D-hexosaminides.</text>
        <dbReference type="EC" id="3.2.1.52"/>
    </reaction>
</comment>
<dbReference type="InterPro" id="IPR029018">
    <property type="entry name" value="Hex-like_dom2"/>
</dbReference>
<feature type="domain" description="Glycoside hydrolase family 20 catalytic" evidence="7">
    <location>
        <begin position="186"/>
        <end position="534"/>
    </location>
</feature>
<evidence type="ECO:0000313" key="10">
    <source>
        <dbReference type="Proteomes" id="UP000324575"/>
    </source>
</evidence>
<organism evidence="9 10">
    <name type="scientific">Candidatus Ordinivivax streblomastigis</name>
    <dbReference type="NCBI Taxonomy" id="2540710"/>
    <lineage>
        <taxon>Bacteria</taxon>
        <taxon>Pseudomonadati</taxon>
        <taxon>Bacteroidota</taxon>
        <taxon>Bacteroidia</taxon>
        <taxon>Bacteroidales</taxon>
        <taxon>Candidatus Ordinivivax</taxon>
    </lineage>
</organism>
<dbReference type="EMBL" id="SNRX01000022">
    <property type="protein sequence ID" value="KAA6301282.1"/>
    <property type="molecule type" value="Genomic_DNA"/>
</dbReference>
<protein>
    <recommendedName>
        <fullName evidence="3">beta-N-acetylhexosaminidase</fullName>
        <ecNumber evidence="3">3.2.1.52</ecNumber>
    </recommendedName>
</protein>
<dbReference type="InterPro" id="IPR017853">
    <property type="entry name" value="GH"/>
</dbReference>
<evidence type="ECO:0000256" key="3">
    <source>
        <dbReference type="ARBA" id="ARBA00012663"/>
    </source>
</evidence>
<dbReference type="CDD" id="cd06563">
    <property type="entry name" value="GH20_chitobiase-like"/>
    <property type="match status" value="1"/>
</dbReference>
<dbReference type="PANTHER" id="PTHR22600">
    <property type="entry name" value="BETA-HEXOSAMINIDASE"/>
    <property type="match status" value="1"/>
</dbReference>
<dbReference type="GO" id="GO:0005975">
    <property type="term" value="P:carbohydrate metabolic process"/>
    <property type="evidence" value="ECO:0007669"/>
    <property type="project" value="InterPro"/>
</dbReference>
<name>A0A5M8NWP9_9BACT</name>
<evidence type="ECO:0000256" key="4">
    <source>
        <dbReference type="ARBA" id="ARBA00022801"/>
    </source>
</evidence>
<dbReference type="SUPFAM" id="SSF51445">
    <property type="entry name" value="(Trans)glycosidases"/>
    <property type="match status" value="1"/>
</dbReference>
<dbReference type="Proteomes" id="UP000324575">
    <property type="component" value="Unassembled WGS sequence"/>
</dbReference>
<feature type="domain" description="Beta-hexosaminidase bacterial type N-terminal" evidence="8">
    <location>
        <begin position="50"/>
        <end position="182"/>
    </location>
</feature>
<dbReference type="InterPro" id="IPR015882">
    <property type="entry name" value="HEX_bac_N"/>
</dbReference>
<dbReference type="Pfam" id="PF00728">
    <property type="entry name" value="Glyco_hydro_20"/>
    <property type="match status" value="1"/>
</dbReference>
<dbReference type="InterPro" id="IPR015883">
    <property type="entry name" value="Glyco_hydro_20_cat"/>
</dbReference>
<evidence type="ECO:0000259" key="8">
    <source>
        <dbReference type="Pfam" id="PF02838"/>
    </source>
</evidence>
<evidence type="ECO:0000259" key="7">
    <source>
        <dbReference type="Pfam" id="PF00728"/>
    </source>
</evidence>
<sequence>MKHSFNEKMLNLLSPSRGKGRRAAKLFSKFLLLVCIAFHSGTVFGQRNEYNLIPLPQSLKPAAGQFSFNANTSLFVDKNVDVRVTNTFFILKEQLKTAAGIKLAINNLQSSNAIVFKMNKHLPKKESYQLTIDKNRITVEARESVGFFYASQTLRQLLPAEIESNSLQTNIQWSVPCCKIDDTPRYAYRGLLLDVARHFSSKEEVMRYIDQMAFLKLNTFHWHLTDDQGWRIEIKKYPKLTQTGGFRNRTLIGNYTTTNRRWNDSIVGGFYTQDEIKEVIAYAQRRFINVMPEIELPGHAVAALAAYPQYSCSGGPFEVEGLWGVFNDVYCTREETMQFLENVLAEVAGLFPYSYIHIGGDECPKLRWSRCNACQERMHTEGLKDEHELQAYVVSRIAKYLQGKGKRMIGWDEILEGGLLKKDNDAIIMSWRGEKGGIAAARLNHDVIMTPNSHLYLDHFQSKEPGEPIAIGGFLPLQTVYGYNPTPDSLKQTEAKHILGVQGNVWTEYMNNPKHREYMIFPRVLALSEIAWLPQSRKNYADFTQRLTSLLKHYDVMDIRYSKAYIKQQSK</sequence>
<evidence type="ECO:0000256" key="1">
    <source>
        <dbReference type="ARBA" id="ARBA00001231"/>
    </source>
</evidence>
<dbReference type="AlphaFoldDB" id="A0A5M8NWP9"/>
<gene>
    <name evidence="9" type="ORF">EZS26_002591</name>
</gene>
<comment type="caution">
    <text evidence="9">The sequence shown here is derived from an EMBL/GenBank/DDBJ whole genome shotgun (WGS) entry which is preliminary data.</text>
</comment>
<evidence type="ECO:0000256" key="2">
    <source>
        <dbReference type="ARBA" id="ARBA00006285"/>
    </source>
</evidence>
<dbReference type="InterPro" id="IPR025705">
    <property type="entry name" value="Beta_hexosaminidase_sua/sub"/>
</dbReference>
<dbReference type="GO" id="GO:0030203">
    <property type="term" value="P:glycosaminoglycan metabolic process"/>
    <property type="evidence" value="ECO:0007669"/>
    <property type="project" value="TreeGrafter"/>
</dbReference>
<comment type="similarity">
    <text evidence="2">Belongs to the glycosyl hydrolase 20 family.</text>
</comment>
<dbReference type="GO" id="GO:0004563">
    <property type="term" value="F:beta-N-acetylhexosaminidase activity"/>
    <property type="evidence" value="ECO:0007669"/>
    <property type="project" value="UniProtKB-EC"/>
</dbReference>
<dbReference type="SUPFAM" id="SSF55545">
    <property type="entry name" value="beta-N-acetylhexosaminidase-like domain"/>
    <property type="match status" value="1"/>
</dbReference>
<evidence type="ECO:0000313" key="9">
    <source>
        <dbReference type="EMBL" id="KAA6301282.1"/>
    </source>
</evidence>
<dbReference type="Pfam" id="PF02838">
    <property type="entry name" value="Glyco_hydro_20b"/>
    <property type="match status" value="1"/>
</dbReference>
<accession>A0A5M8NWP9</accession>
<reference evidence="9 10" key="1">
    <citation type="submission" date="2019-03" db="EMBL/GenBank/DDBJ databases">
        <title>Single cell metagenomics reveals metabolic interactions within the superorganism composed of flagellate Streblomastix strix and complex community of Bacteroidetes bacteria on its surface.</title>
        <authorList>
            <person name="Treitli S.C."/>
            <person name="Kolisko M."/>
            <person name="Husnik F."/>
            <person name="Keeling P."/>
            <person name="Hampl V."/>
        </authorList>
    </citation>
    <scope>NUCLEOTIDE SEQUENCE [LARGE SCALE GENOMIC DNA]</scope>
    <source>
        <strain evidence="9">St1</strain>
    </source>
</reference>
<feature type="active site" description="Proton donor" evidence="6">
    <location>
        <position position="362"/>
    </location>
</feature>
<evidence type="ECO:0000256" key="6">
    <source>
        <dbReference type="PIRSR" id="PIRSR625705-1"/>
    </source>
</evidence>
<dbReference type="EC" id="3.2.1.52" evidence="3"/>
<dbReference type="PRINTS" id="PR00738">
    <property type="entry name" value="GLHYDRLASE20"/>
</dbReference>